<dbReference type="Pfam" id="PF03992">
    <property type="entry name" value="ABM"/>
    <property type="match status" value="1"/>
</dbReference>
<dbReference type="AlphaFoldDB" id="A0A379JJK2"/>
<dbReference type="InterPro" id="IPR050744">
    <property type="entry name" value="AI-2_Isomerase_LsrG"/>
</dbReference>
<protein>
    <submittedName>
        <fullName evidence="2">Antibiotic biosynthesis monooxygenase</fullName>
    </submittedName>
</protein>
<dbReference type="SUPFAM" id="SSF54909">
    <property type="entry name" value="Dimeric alpha+beta barrel"/>
    <property type="match status" value="1"/>
</dbReference>
<dbReference type="InterPro" id="IPR011008">
    <property type="entry name" value="Dimeric_a/b-barrel"/>
</dbReference>
<evidence type="ECO:0000259" key="1">
    <source>
        <dbReference type="PROSITE" id="PS51725"/>
    </source>
</evidence>
<evidence type="ECO:0000313" key="2">
    <source>
        <dbReference type="EMBL" id="SUD48762.1"/>
    </source>
</evidence>
<proteinExistence type="predicted"/>
<dbReference type="RefSeq" id="WP_051037317.1">
    <property type="nucleotide sequence ID" value="NZ_JADLSB010000007.1"/>
</dbReference>
<dbReference type="InterPro" id="IPR007138">
    <property type="entry name" value="ABM_dom"/>
</dbReference>
<dbReference type="Proteomes" id="UP000255467">
    <property type="component" value="Unassembled WGS sequence"/>
</dbReference>
<dbReference type="PROSITE" id="PS51725">
    <property type="entry name" value="ABM"/>
    <property type="match status" value="1"/>
</dbReference>
<dbReference type="PANTHER" id="PTHR33336">
    <property type="entry name" value="QUINOL MONOOXYGENASE YGIN-RELATED"/>
    <property type="match status" value="1"/>
</dbReference>
<organism evidence="2 3">
    <name type="scientific">Nocardia otitidiscaviarum</name>
    <dbReference type="NCBI Taxonomy" id="1823"/>
    <lineage>
        <taxon>Bacteria</taxon>
        <taxon>Bacillati</taxon>
        <taxon>Actinomycetota</taxon>
        <taxon>Actinomycetes</taxon>
        <taxon>Mycobacteriales</taxon>
        <taxon>Nocardiaceae</taxon>
        <taxon>Nocardia</taxon>
    </lineage>
</organism>
<keyword evidence="2" id="KW-0503">Monooxygenase</keyword>
<gene>
    <name evidence="2" type="ORF">NCTC1934_06099</name>
</gene>
<keyword evidence="2" id="KW-0560">Oxidoreductase</keyword>
<name>A0A379JJK2_9NOCA</name>
<dbReference type="STRING" id="1406858.GCA_000710895_04772"/>
<reference evidence="2 3" key="1">
    <citation type="submission" date="2018-06" db="EMBL/GenBank/DDBJ databases">
        <authorList>
            <consortium name="Pathogen Informatics"/>
            <person name="Doyle S."/>
        </authorList>
    </citation>
    <scope>NUCLEOTIDE SEQUENCE [LARGE SCALE GENOMIC DNA]</scope>
    <source>
        <strain evidence="2 3">NCTC1934</strain>
    </source>
</reference>
<accession>A0A379JJK2</accession>
<evidence type="ECO:0000313" key="3">
    <source>
        <dbReference type="Proteomes" id="UP000255467"/>
    </source>
</evidence>
<dbReference type="PANTHER" id="PTHR33336:SF3">
    <property type="entry name" value="ABM DOMAIN-CONTAINING PROTEIN"/>
    <property type="match status" value="1"/>
</dbReference>
<dbReference type="EMBL" id="UGRY01000005">
    <property type="protein sequence ID" value="SUD48762.1"/>
    <property type="molecule type" value="Genomic_DNA"/>
</dbReference>
<dbReference type="GO" id="GO:0004497">
    <property type="term" value="F:monooxygenase activity"/>
    <property type="evidence" value="ECO:0007669"/>
    <property type="project" value="UniProtKB-KW"/>
</dbReference>
<sequence length="113" mass="13454">MTNTVPFEGIPFTLVGFAHPKQDKVEELRELLLSFVAPTREEDGALEYHFHELADDPTTFVFYEVWRSAADLDRHLALPHMREFWERRMDYLERDLDIHYLTMRSPYPRPMAA</sequence>
<keyword evidence="3" id="KW-1185">Reference proteome</keyword>
<dbReference type="OrthoDB" id="5244470at2"/>
<dbReference type="Gene3D" id="3.30.70.100">
    <property type="match status" value="1"/>
</dbReference>
<feature type="domain" description="ABM" evidence="1">
    <location>
        <begin position="12"/>
        <end position="101"/>
    </location>
</feature>